<dbReference type="InterPro" id="IPR050563">
    <property type="entry name" value="4-hydroxybenzoyl-CoA_TE"/>
</dbReference>
<dbReference type="InterPro" id="IPR006684">
    <property type="entry name" value="YbgC/YbaW"/>
</dbReference>
<evidence type="ECO:0000313" key="4">
    <source>
        <dbReference type="EMBL" id="SNY19700.1"/>
    </source>
</evidence>
<dbReference type="InterPro" id="IPR029069">
    <property type="entry name" value="HotDog_dom_sf"/>
</dbReference>
<keyword evidence="2 4" id="KW-0378">Hydrolase</keyword>
<proteinExistence type="inferred from homology"/>
<dbReference type="GO" id="GO:0047617">
    <property type="term" value="F:fatty acyl-CoA hydrolase activity"/>
    <property type="evidence" value="ECO:0007669"/>
    <property type="project" value="TreeGrafter"/>
</dbReference>
<dbReference type="STRING" id="1413210.U472_12345"/>
<dbReference type="CDD" id="cd00586">
    <property type="entry name" value="4HBT"/>
    <property type="match status" value="1"/>
</dbReference>
<dbReference type="RefSeq" id="WP_097016994.1">
    <property type="nucleotide sequence ID" value="NZ_OBDZ01000005.1"/>
</dbReference>
<name>A0A285G802_9FIRM</name>
<dbReference type="InterPro" id="IPR006683">
    <property type="entry name" value="Thioestr_dom"/>
</dbReference>
<dbReference type="NCBIfam" id="TIGR00051">
    <property type="entry name" value="YbgC/FadM family acyl-CoA thioesterase"/>
    <property type="match status" value="1"/>
</dbReference>
<evidence type="ECO:0000313" key="5">
    <source>
        <dbReference type="Proteomes" id="UP000219573"/>
    </source>
</evidence>
<dbReference type="InterPro" id="IPR008272">
    <property type="entry name" value="HB-CoA_thioesterase_AS"/>
</dbReference>
<organism evidence="4 5">
    <name type="scientific">Orenia metallireducens</name>
    <dbReference type="NCBI Taxonomy" id="1413210"/>
    <lineage>
        <taxon>Bacteria</taxon>
        <taxon>Bacillati</taxon>
        <taxon>Bacillota</taxon>
        <taxon>Clostridia</taxon>
        <taxon>Halanaerobiales</taxon>
        <taxon>Halobacteroidaceae</taxon>
        <taxon>Orenia</taxon>
    </lineage>
</organism>
<evidence type="ECO:0000259" key="3">
    <source>
        <dbReference type="Pfam" id="PF03061"/>
    </source>
</evidence>
<comment type="similarity">
    <text evidence="1">Belongs to the 4-hydroxybenzoyl-CoA thioesterase family.</text>
</comment>
<dbReference type="OrthoDB" id="9800856at2"/>
<gene>
    <name evidence="4" type="ORF">SAMN06265827_105174</name>
</gene>
<accession>A0A285G802</accession>
<dbReference type="PROSITE" id="PS01328">
    <property type="entry name" value="4HBCOA_THIOESTERASE"/>
    <property type="match status" value="1"/>
</dbReference>
<dbReference type="SUPFAM" id="SSF54637">
    <property type="entry name" value="Thioesterase/thiol ester dehydrase-isomerase"/>
    <property type="match status" value="1"/>
</dbReference>
<dbReference type="Proteomes" id="UP000219573">
    <property type="component" value="Unassembled WGS sequence"/>
</dbReference>
<dbReference type="PIRSF" id="PIRSF003230">
    <property type="entry name" value="YbgC"/>
    <property type="match status" value="1"/>
</dbReference>
<sequence>MKYYQYQHRVQYHETDQMGIVHHSNYIKWLEEARNEYLREQGISCRQLEELGILLPVIEVNCSYKQRTYYDDIVTIKVFIKELSRVIITFGYEIKKDGELLLLASTKQSFVNQDFKPFSLERERADIWEVICGEE</sequence>
<evidence type="ECO:0000256" key="1">
    <source>
        <dbReference type="ARBA" id="ARBA00005953"/>
    </source>
</evidence>
<dbReference type="Gene3D" id="3.10.129.10">
    <property type="entry name" value="Hotdog Thioesterase"/>
    <property type="match status" value="1"/>
</dbReference>
<protein>
    <submittedName>
        <fullName evidence="4">Acyl-CoA thioester hydrolase</fullName>
    </submittedName>
</protein>
<keyword evidence="5" id="KW-1185">Reference proteome</keyword>
<dbReference type="AlphaFoldDB" id="A0A285G802"/>
<dbReference type="PANTHER" id="PTHR31793">
    <property type="entry name" value="4-HYDROXYBENZOYL-COA THIOESTERASE FAMILY MEMBER"/>
    <property type="match status" value="1"/>
</dbReference>
<dbReference type="PANTHER" id="PTHR31793:SF27">
    <property type="entry name" value="NOVEL THIOESTERASE SUPERFAMILY DOMAIN AND SAPOSIN A-TYPE DOMAIN CONTAINING PROTEIN (0610012H03RIK)"/>
    <property type="match status" value="1"/>
</dbReference>
<dbReference type="EMBL" id="OBDZ01000005">
    <property type="protein sequence ID" value="SNY19700.1"/>
    <property type="molecule type" value="Genomic_DNA"/>
</dbReference>
<reference evidence="5" key="1">
    <citation type="submission" date="2017-09" db="EMBL/GenBank/DDBJ databases">
        <authorList>
            <person name="Varghese N."/>
            <person name="Submissions S."/>
        </authorList>
    </citation>
    <scope>NUCLEOTIDE SEQUENCE [LARGE SCALE GENOMIC DNA]</scope>
    <source>
        <strain evidence="5">MSL47</strain>
    </source>
</reference>
<dbReference type="Pfam" id="PF03061">
    <property type="entry name" value="4HBT"/>
    <property type="match status" value="1"/>
</dbReference>
<evidence type="ECO:0000256" key="2">
    <source>
        <dbReference type="ARBA" id="ARBA00022801"/>
    </source>
</evidence>
<feature type="domain" description="Thioesterase" evidence="3">
    <location>
        <begin position="18"/>
        <end position="100"/>
    </location>
</feature>